<evidence type="ECO:0000256" key="1">
    <source>
        <dbReference type="SAM" id="MobiDB-lite"/>
    </source>
</evidence>
<dbReference type="Gene3D" id="2.120.10.70">
    <property type="entry name" value="Fucose-specific lectin"/>
    <property type="match status" value="1"/>
</dbReference>
<name>A0A5N6T0Q6_ASPPS</name>
<feature type="region of interest" description="Disordered" evidence="1">
    <location>
        <begin position="82"/>
        <end position="103"/>
    </location>
</feature>
<evidence type="ECO:0000313" key="3">
    <source>
        <dbReference type="Proteomes" id="UP000325672"/>
    </source>
</evidence>
<keyword evidence="3" id="KW-1185">Reference proteome</keyword>
<dbReference type="EMBL" id="ML743566">
    <property type="protein sequence ID" value="KAE8139473.1"/>
    <property type="molecule type" value="Genomic_DNA"/>
</dbReference>
<dbReference type="AlphaFoldDB" id="A0A5N6T0Q6"/>
<dbReference type="RefSeq" id="XP_031915536.1">
    <property type="nucleotide sequence ID" value="XM_032063486.1"/>
</dbReference>
<feature type="compositionally biased region" description="Basic and acidic residues" evidence="1">
    <location>
        <begin position="91"/>
        <end position="102"/>
    </location>
</feature>
<dbReference type="GeneID" id="43647696"/>
<gene>
    <name evidence="2" type="ORF">BDV38DRAFT_52313</name>
</gene>
<accession>A0A5N6T0Q6</accession>
<sequence length="339" mass="38932">MSMAVIQNPLAPPSAAEALVFFYSTPHENVVNLGVRRPTLLSDAEASPYRDYNTETHVDVVPSAGLEIAFYNGAPRVFGFTKAEPDDDSDHELGSDKAEEAGKPTTYRRLTQLSPTVTPIDARNSDSVAIFTNALTSVYDRKNAYLFAIRLIDGKDDEVDLVYYTLTATNAYAKVYSLRARWDTQLAAIITPTGEHRFFYQPDANTIRYRDVEQDDFNDVPGVDAWENTPIAVTHSYDSEGKVNPKYLYLYYVEQKNNRVHRTRYEYEKKVDREEDKWDKAPLQLDTREIKEPWRWIKVIPFDDEKNVAFFFDHENTLYKLEDYLSNAPARVVPVKPDN</sequence>
<dbReference type="OrthoDB" id="4436531at2759"/>
<proteinExistence type="predicted"/>
<protein>
    <submittedName>
        <fullName evidence="2">Uncharacterized protein</fullName>
    </submittedName>
</protein>
<evidence type="ECO:0000313" key="2">
    <source>
        <dbReference type="EMBL" id="KAE8139473.1"/>
    </source>
</evidence>
<dbReference type="Proteomes" id="UP000325672">
    <property type="component" value="Unassembled WGS sequence"/>
</dbReference>
<organism evidence="2 3">
    <name type="scientific">Aspergillus pseudotamarii</name>
    <dbReference type="NCBI Taxonomy" id="132259"/>
    <lineage>
        <taxon>Eukaryota</taxon>
        <taxon>Fungi</taxon>
        <taxon>Dikarya</taxon>
        <taxon>Ascomycota</taxon>
        <taxon>Pezizomycotina</taxon>
        <taxon>Eurotiomycetes</taxon>
        <taxon>Eurotiomycetidae</taxon>
        <taxon>Eurotiales</taxon>
        <taxon>Aspergillaceae</taxon>
        <taxon>Aspergillus</taxon>
        <taxon>Aspergillus subgen. Circumdati</taxon>
    </lineage>
</organism>
<reference evidence="2 3" key="1">
    <citation type="submission" date="2019-04" db="EMBL/GenBank/DDBJ databases">
        <title>Friends and foes A comparative genomics study of 23 Aspergillus species from section Flavi.</title>
        <authorList>
            <consortium name="DOE Joint Genome Institute"/>
            <person name="Kjaerbolling I."/>
            <person name="Vesth T."/>
            <person name="Frisvad J.C."/>
            <person name="Nybo J.L."/>
            <person name="Theobald S."/>
            <person name="Kildgaard S."/>
            <person name="Isbrandt T."/>
            <person name="Kuo A."/>
            <person name="Sato A."/>
            <person name="Lyhne E.K."/>
            <person name="Kogle M.E."/>
            <person name="Wiebenga A."/>
            <person name="Kun R.S."/>
            <person name="Lubbers R.J."/>
            <person name="Makela M.R."/>
            <person name="Barry K."/>
            <person name="Chovatia M."/>
            <person name="Clum A."/>
            <person name="Daum C."/>
            <person name="Haridas S."/>
            <person name="He G."/>
            <person name="LaButti K."/>
            <person name="Lipzen A."/>
            <person name="Mondo S."/>
            <person name="Riley R."/>
            <person name="Salamov A."/>
            <person name="Simmons B.A."/>
            <person name="Magnuson J.K."/>
            <person name="Henrissat B."/>
            <person name="Mortensen U.H."/>
            <person name="Larsen T.O."/>
            <person name="Devries R.P."/>
            <person name="Grigoriev I.V."/>
            <person name="Machida M."/>
            <person name="Baker S.E."/>
            <person name="Andersen M.R."/>
        </authorList>
    </citation>
    <scope>NUCLEOTIDE SEQUENCE [LARGE SCALE GENOMIC DNA]</scope>
    <source>
        <strain evidence="2 3">CBS 117625</strain>
    </source>
</reference>